<protein>
    <submittedName>
        <fullName evidence="2">Uncharacterized protein</fullName>
    </submittedName>
</protein>
<sequence>MVLQKLNTNTLIPTDLINHKIMYVTDDGLMQNLDVVIGLFIFKENIMTLLTVFYQKFLMIFT</sequence>
<keyword evidence="1" id="KW-0812">Transmembrane</keyword>
<evidence type="ECO:0000313" key="3">
    <source>
        <dbReference type="Proteomes" id="UP000028493"/>
    </source>
</evidence>
<keyword evidence="1" id="KW-1133">Transmembrane helix</keyword>
<dbReference type="Proteomes" id="UP000028493">
    <property type="component" value="Unassembled WGS sequence"/>
</dbReference>
<dbReference type="HOGENOM" id="CLU_2940828_0_0_6"/>
<evidence type="ECO:0000313" key="2">
    <source>
        <dbReference type="EMBL" id="CDH22404.1"/>
    </source>
</evidence>
<dbReference type="EMBL" id="CBSZ010000018">
    <property type="protein sequence ID" value="CDH22404.1"/>
    <property type="molecule type" value="Genomic_DNA"/>
</dbReference>
<feature type="transmembrane region" description="Helical" evidence="1">
    <location>
        <begin position="35"/>
        <end position="54"/>
    </location>
</feature>
<evidence type="ECO:0000256" key="1">
    <source>
        <dbReference type="SAM" id="Phobius"/>
    </source>
</evidence>
<organism evidence="2 3">
    <name type="scientific">Xenorhabdus bovienii str. kraussei Becker Underwood</name>
    <dbReference type="NCBI Taxonomy" id="1398204"/>
    <lineage>
        <taxon>Bacteria</taxon>
        <taxon>Pseudomonadati</taxon>
        <taxon>Pseudomonadota</taxon>
        <taxon>Gammaproteobacteria</taxon>
        <taxon>Enterobacterales</taxon>
        <taxon>Morganellaceae</taxon>
        <taxon>Xenorhabdus</taxon>
    </lineage>
</organism>
<comment type="caution">
    <text evidence="2">The sequence shown here is derived from an EMBL/GenBank/DDBJ whole genome shotgun (WGS) entry which is preliminary data.</text>
</comment>
<reference evidence="2" key="1">
    <citation type="submission" date="2013-07" db="EMBL/GenBank/DDBJ databases">
        <title>Sub-species coevolution in mutualistic symbiosis.</title>
        <authorList>
            <person name="Murfin K."/>
            <person name="Klassen J."/>
            <person name="Lee M."/>
            <person name="Forst S."/>
            <person name="Stock P."/>
            <person name="Goodrich-Blair H."/>
        </authorList>
    </citation>
    <scope>NUCLEOTIDE SEQUENCE [LARGE SCALE GENOMIC DNA]</scope>
    <source>
        <strain evidence="2">Kraussei Becker Underwood</strain>
    </source>
</reference>
<proteinExistence type="predicted"/>
<dbReference type="AlphaFoldDB" id="A0A077PR86"/>
<keyword evidence="1" id="KW-0472">Membrane</keyword>
<gene>
    <name evidence="2" type="ORF">XBKB1_1140003</name>
</gene>
<name>A0A077PR86_XENBV</name>
<accession>A0A077PR86</accession>